<dbReference type="Pfam" id="PF14559">
    <property type="entry name" value="TPR_19"/>
    <property type="match status" value="1"/>
</dbReference>
<keyword evidence="3" id="KW-1185">Reference proteome</keyword>
<protein>
    <submittedName>
        <fullName evidence="2">Tetratricopeptide repeat protein</fullName>
    </submittedName>
</protein>
<evidence type="ECO:0000313" key="3">
    <source>
        <dbReference type="Proteomes" id="UP000635384"/>
    </source>
</evidence>
<feature type="transmembrane region" description="Helical" evidence="1">
    <location>
        <begin position="29"/>
        <end position="46"/>
    </location>
</feature>
<evidence type="ECO:0000313" key="2">
    <source>
        <dbReference type="EMBL" id="MBD2842172.1"/>
    </source>
</evidence>
<name>A0ABR8KV91_9SPHN</name>
<dbReference type="Gene3D" id="1.25.40.10">
    <property type="entry name" value="Tetratricopeptide repeat domain"/>
    <property type="match status" value="1"/>
</dbReference>
<proteinExistence type="predicted"/>
<comment type="caution">
    <text evidence="2">The sequence shown here is derived from an EMBL/GenBank/DDBJ whole genome shotgun (WGS) entry which is preliminary data.</text>
</comment>
<gene>
    <name evidence="2" type="ORF">IB285_07865</name>
</gene>
<accession>A0ABR8KV91</accession>
<keyword evidence="1" id="KW-0472">Membrane</keyword>
<dbReference type="SUPFAM" id="SSF48452">
    <property type="entry name" value="TPR-like"/>
    <property type="match status" value="1"/>
</dbReference>
<keyword evidence="1" id="KW-0812">Transmembrane</keyword>
<keyword evidence="1" id="KW-1133">Transmembrane helix</keyword>
<dbReference type="InterPro" id="IPR011990">
    <property type="entry name" value="TPR-like_helical_dom_sf"/>
</dbReference>
<reference evidence="2 3" key="1">
    <citation type="submission" date="2020-09" db="EMBL/GenBank/DDBJ databases">
        <authorList>
            <person name="Yoon J.-W."/>
        </authorList>
    </citation>
    <scope>NUCLEOTIDE SEQUENCE [LARGE SCALE GENOMIC DNA]</scope>
    <source>
        <strain evidence="2 3">KMU-140</strain>
    </source>
</reference>
<dbReference type="Pfam" id="PF13428">
    <property type="entry name" value="TPR_14"/>
    <property type="match status" value="1"/>
</dbReference>
<organism evidence="2 3">
    <name type="scientific">Erythrobacter rubeus</name>
    <dbReference type="NCBI Taxonomy" id="2760803"/>
    <lineage>
        <taxon>Bacteria</taxon>
        <taxon>Pseudomonadati</taxon>
        <taxon>Pseudomonadota</taxon>
        <taxon>Alphaproteobacteria</taxon>
        <taxon>Sphingomonadales</taxon>
        <taxon>Erythrobacteraceae</taxon>
        <taxon>Erythrobacter/Porphyrobacter group</taxon>
        <taxon>Erythrobacter</taxon>
    </lineage>
</organism>
<sequence>MMAGWIAVLALALVAFAIAATVLRLPREGYALFGSVLLFGLAGYAWQGSPEQPGSPKAAQVQEPRSGEGMVEARRSLFGENTPTPNYLLTSDAFARRGQFDDAAGLLRRGLNENPDHLEGWLALAMALTGHADGTVTPAAEHAFDRARAIDPANPASDFFLGFAFLQSGQIRRARSIWADLLERSPDDAPWREDLAARVGQLDQMIANAPMLQ</sequence>
<dbReference type="EMBL" id="JACXLC010000001">
    <property type="protein sequence ID" value="MBD2842172.1"/>
    <property type="molecule type" value="Genomic_DNA"/>
</dbReference>
<dbReference type="Proteomes" id="UP000635384">
    <property type="component" value="Unassembled WGS sequence"/>
</dbReference>
<evidence type="ECO:0000256" key="1">
    <source>
        <dbReference type="SAM" id="Phobius"/>
    </source>
</evidence>